<dbReference type="KEGG" id="plad:PPGU16_21670"/>
<dbReference type="EMBL" id="AP023174">
    <property type="protein sequence ID" value="BCF89100.1"/>
    <property type="molecule type" value="Genomic_DNA"/>
</dbReference>
<gene>
    <name evidence="1" type="ORF">PPGU16_21670</name>
</gene>
<evidence type="ECO:0008006" key="3">
    <source>
        <dbReference type="Google" id="ProtNLM"/>
    </source>
</evidence>
<evidence type="ECO:0000313" key="2">
    <source>
        <dbReference type="Proteomes" id="UP000510888"/>
    </source>
</evidence>
<dbReference type="Proteomes" id="UP000510888">
    <property type="component" value="Chromosome 1"/>
</dbReference>
<protein>
    <recommendedName>
        <fullName evidence="3">SIR2-like domain-containing protein</fullName>
    </recommendedName>
</protein>
<sequence>MSDDLTKLQDYPALQQLGRALWRDGSSRGAALMVGAGFSRNAILPGLDTKPPPLWSSLIDEMAERLYGHRKGTITNALRVAEEYRIFFGQAALDEFIRNRCPDKAWQPGQLHIDFLKLPWADVLTTNWDSLLERAAELVEQPYDVVALEADLPHARAPRIVKLHGSIGDAGPLIFAEEDYRTYPTKHAAFLNLARQVFVENELCLLGFSGDDPNFLQWAGWVRDHLGGKARRIYLVGHLELSASKRRYLEAHNVSPIDLSPLVDSESPDKHARVTQIFLQALVAARQNAAHKWILHPSHAYPLNKGGPDAHSRTVKDVDFCASALRKTIALWKEDRQRYPGWLVCPSEIRRSLQTDMPEAWLYRPEALKTLNLQERAEALYELAWRRTTSNKPMTEKSIIAIIELLQTHGNEIAPDIRGFLIVVVLRDARLSSDAKRFDHWAKTLDDALELLEKWRLDGTYQRALFARDKGRLVDLLELADQMKTDDSVWKLRRASLYAEAGRYSLATRLIKEATSDLEKVHRLDRSSVWIQARLGWAELINRGTVAANWSLRAELPPARDFTTVQVDPHEELEQISAAAQAVQNEQRDKATGMVPLFEAGRYRPASRSKSLEVDASALLPWIELDYVTESTGLPIRINHASYCSHTLLQVLEIRYQPSVQWYVAVLRALHSPYDKGFERWFSRLLIAQLDEDVAKELIVLERTMIDYWLGRLDDTNGSESSDERGIAIDELRLHLTVLARLSVRMTEREAIEIFEQTLLWANNPRFQHHWILDALKELGRYSSQSISRAAQEEVAWSVMNFPLSSEVDVDSRFWPSFVDMIWYAVPDRRSNEPMWKRRVQQLIKASDKDQPDRREAIMRLAFLVQRGALDADEQAGFANALWSGVDDGSDSLPSDANLLYSTIALLPAPQDIDVRARVCRILFDAPIAETLHIPDSRGSREMEETQAFVMALQHAAQVGLKPTQQQASRMFDAFLALAPTVEVKPNNPRMFDSHLPEWIWERAGAIISDLIVPSMAESERTVERGRALLKAVECNNGWGGLAGLCGFFGSVATLAEKLPRLIMKGFIAPNHKGVQSSTSALLHWAGNEERAGLAVPDQVYNRLVSAIEVAPEHGLNALLSCARILMQKGKLNVAYAERLLNSLSDLLTQTNYKEVDPASTRAISISLVRAECVQLASALLPEVTADGTLEAWLVQTRIDALPEVRLALSNHVS</sequence>
<dbReference type="AlphaFoldDB" id="A0A7I8BLT7"/>
<reference evidence="1 2" key="1">
    <citation type="journal article" date="2020" name="Genes (Basel)">
        <title>Genomic Comparison of Insect Gut Symbionts from Divergent Burkholderia Subclades.</title>
        <authorList>
            <person name="Takeshita K."/>
            <person name="Kikuchi Y."/>
        </authorList>
    </citation>
    <scope>NUCLEOTIDE SEQUENCE [LARGE SCALE GENOMIC DNA]</scope>
    <source>
        <strain evidence="1 2">PGU16</strain>
    </source>
</reference>
<keyword evidence="2" id="KW-1185">Reference proteome</keyword>
<proteinExistence type="predicted"/>
<accession>A0A7I8BLT7</accession>
<evidence type="ECO:0000313" key="1">
    <source>
        <dbReference type="EMBL" id="BCF89100.1"/>
    </source>
</evidence>
<organism evidence="1 2">
    <name type="scientific">Paraburkholderia largidicola</name>
    <dbReference type="NCBI Taxonomy" id="3014751"/>
    <lineage>
        <taxon>Bacteria</taxon>
        <taxon>Pseudomonadati</taxon>
        <taxon>Pseudomonadota</taxon>
        <taxon>Betaproteobacteria</taxon>
        <taxon>Burkholderiales</taxon>
        <taxon>Burkholderiaceae</taxon>
        <taxon>Paraburkholderia</taxon>
    </lineage>
</organism>
<dbReference type="Pfam" id="PF13289">
    <property type="entry name" value="SIR2_2"/>
    <property type="match status" value="1"/>
</dbReference>
<name>A0A7I8BLT7_9BURK</name>